<dbReference type="AlphaFoldDB" id="A0A1I3CF06"/>
<dbReference type="Gene3D" id="1.10.10.60">
    <property type="entry name" value="Homeodomain-like"/>
    <property type="match status" value="1"/>
</dbReference>
<dbReference type="InterPro" id="IPR024967">
    <property type="entry name" value="DNA-bd_IS481-type"/>
</dbReference>
<feature type="compositionally biased region" description="Polar residues" evidence="1">
    <location>
        <begin position="60"/>
        <end position="69"/>
    </location>
</feature>
<dbReference type="InterPro" id="IPR009057">
    <property type="entry name" value="Homeodomain-like_sf"/>
</dbReference>
<feature type="domain" description="DNA-binding" evidence="2">
    <location>
        <begin position="3"/>
        <end position="69"/>
    </location>
</feature>
<accession>A0A1I3CF06</accession>
<name>A0A1I3CF06_9ACTN</name>
<dbReference type="SUPFAM" id="SSF46689">
    <property type="entry name" value="Homeodomain-like"/>
    <property type="match status" value="1"/>
</dbReference>
<evidence type="ECO:0000256" key="1">
    <source>
        <dbReference type="SAM" id="MobiDB-lite"/>
    </source>
</evidence>
<dbReference type="Proteomes" id="UP000199052">
    <property type="component" value="Unassembled WGS sequence"/>
</dbReference>
<dbReference type="OrthoDB" id="2375382at2"/>
<protein>
    <submittedName>
        <fullName evidence="3">Leucine-zipper of insertion element IS481</fullName>
    </submittedName>
</protein>
<dbReference type="Pfam" id="PF13011">
    <property type="entry name" value="LZ_Tnp_IS481"/>
    <property type="match status" value="1"/>
</dbReference>
<organism evidence="3 4">
    <name type="scientific">Actinopolymorpha cephalotaxi</name>
    <dbReference type="NCBI Taxonomy" id="504797"/>
    <lineage>
        <taxon>Bacteria</taxon>
        <taxon>Bacillati</taxon>
        <taxon>Actinomycetota</taxon>
        <taxon>Actinomycetes</taxon>
        <taxon>Propionibacteriales</taxon>
        <taxon>Actinopolymorphaceae</taxon>
        <taxon>Actinopolymorpha</taxon>
    </lineage>
</organism>
<dbReference type="EMBL" id="FOOI01000033">
    <property type="protein sequence ID" value="SFH72916.1"/>
    <property type="molecule type" value="Genomic_DNA"/>
</dbReference>
<feature type="non-terminal residue" evidence="3">
    <location>
        <position position="77"/>
    </location>
</feature>
<gene>
    <name evidence="3" type="ORF">SAMN05421678_1331</name>
</gene>
<sequence length="77" mass="8166">MSHASAPLTAAGRLRLVTRCQTRPIAHVAAEAGVSRQCLSKWVNRYRASGDAGLLDRSSAPHSSPSQTPDGVVELIE</sequence>
<feature type="region of interest" description="Disordered" evidence="1">
    <location>
        <begin position="52"/>
        <end position="77"/>
    </location>
</feature>
<reference evidence="3 4" key="1">
    <citation type="submission" date="2016-10" db="EMBL/GenBank/DDBJ databases">
        <authorList>
            <person name="de Groot N.N."/>
        </authorList>
    </citation>
    <scope>NUCLEOTIDE SEQUENCE [LARGE SCALE GENOMIC DNA]</scope>
    <source>
        <strain evidence="3 4">CPCC 202808</strain>
    </source>
</reference>
<proteinExistence type="predicted"/>
<evidence type="ECO:0000259" key="2">
    <source>
        <dbReference type="Pfam" id="PF13011"/>
    </source>
</evidence>
<evidence type="ECO:0000313" key="4">
    <source>
        <dbReference type="Proteomes" id="UP000199052"/>
    </source>
</evidence>
<evidence type="ECO:0000313" key="3">
    <source>
        <dbReference type="EMBL" id="SFH72916.1"/>
    </source>
</evidence>
<dbReference type="RefSeq" id="WP_139239274.1">
    <property type="nucleotide sequence ID" value="NZ_FOOI01000033.1"/>
</dbReference>